<proteinExistence type="predicted"/>
<evidence type="ECO:0000313" key="2">
    <source>
        <dbReference type="EMBL" id="SVA85110.1"/>
    </source>
</evidence>
<evidence type="ECO:0008006" key="3">
    <source>
        <dbReference type="Google" id="ProtNLM"/>
    </source>
</evidence>
<dbReference type="AlphaFoldDB" id="A0A381Z789"/>
<feature type="non-terminal residue" evidence="2">
    <location>
        <position position="1"/>
    </location>
</feature>
<keyword evidence="1" id="KW-1133">Transmembrane helix</keyword>
<keyword evidence="1" id="KW-0472">Membrane</keyword>
<accession>A0A381Z789</accession>
<keyword evidence="1" id="KW-0812">Transmembrane</keyword>
<dbReference type="EMBL" id="UINC01020221">
    <property type="protein sequence ID" value="SVA85110.1"/>
    <property type="molecule type" value="Genomic_DNA"/>
</dbReference>
<organism evidence="2">
    <name type="scientific">marine metagenome</name>
    <dbReference type="NCBI Taxonomy" id="408172"/>
    <lineage>
        <taxon>unclassified sequences</taxon>
        <taxon>metagenomes</taxon>
        <taxon>ecological metagenomes</taxon>
    </lineage>
</organism>
<name>A0A381Z789_9ZZZZ</name>
<sequence>VIKSSKKIISFYVCLAVLLISVYAYLQESYENTGIPSISTKDFDSKYEKTVDGLYREILLRPADREGLMHFSSLLEDGKITEDGLRELLLNSEEKKEMEDGK</sequence>
<protein>
    <recommendedName>
        <fullName evidence="3">DUF4214 domain-containing protein</fullName>
    </recommendedName>
</protein>
<feature type="transmembrane region" description="Helical" evidence="1">
    <location>
        <begin position="9"/>
        <end position="26"/>
    </location>
</feature>
<reference evidence="2" key="1">
    <citation type="submission" date="2018-05" db="EMBL/GenBank/DDBJ databases">
        <authorList>
            <person name="Lanie J.A."/>
            <person name="Ng W.-L."/>
            <person name="Kazmierczak K.M."/>
            <person name="Andrzejewski T.M."/>
            <person name="Davidsen T.M."/>
            <person name="Wayne K.J."/>
            <person name="Tettelin H."/>
            <person name="Glass J.I."/>
            <person name="Rusch D."/>
            <person name="Podicherti R."/>
            <person name="Tsui H.-C.T."/>
            <person name="Winkler M.E."/>
        </authorList>
    </citation>
    <scope>NUCLEOTIDE SEQUENCE</scope>
</reference>
<gene>
    <name evidence="2" type="ORF">METZ01_LOCUS137964</name>
</gene>
<evidence type="ECO:0000256" key="1">
    <source>
        <dbReference type="SAM" id="Phobius"/>
    </source>
</evidence>